<keyword evidence="3" id="KW-1185">Reference proteome</keyword>
<evidence type="ECO:0000256" key="1">
    <source>
        <dbReference type="SAM" id="Coils"/>
    </source>
</evidence>
<dbReference type="InterPro" id="IPR000477">
    <property type="entry name" value="RT_dom"/>
</dbReference>
<dbReference type="PROSITE" id="PS50878">
    <property type="entry name" value="RT_POL"/>
    <property type="match status" value="1"/>
</dbReference>
<feature type="coiled-coil region" evidence="1">
    <location>
        <begin position="22"/>
        <end position="63"/>
    </location>
</feature>
<dbReference type="GeneID" id="136083166"/>
<dbReference type="Proteomes" id="UP001652625">
    <property type="component" value="Chromosome 08"/>
</dbReference>
<evidence type="ECO:0000259" key="2">
    <source>
        <dbReference type="PROSITE" id="PS50878"/>
    </source>
</evidence>
<gene>
    <name evidence="4" type="primary">LOC136083166</name>
</gene>
<dbReference type="Pfam" id="PF00078">
    <property type="entry name" value="RVT_1"/>
    <property type="match status" value="1"/>
</dbReference>
<proteinExistence type="predicted"/>
<feature type="domain" description="Reverse transcriptase" evidence="2">
    <location>
        <begin position="380"/>
        <end position="617"/>
    </location>
</feature>
<name>A0ABM4CAH9_HYDVU</name>
<dbReference type="PANTHER" id="PTHR33332">
    <property type="entry name" value="REVERSE TRANSCRIPTASE DOMAIN-CONTAINING PROTEIN"/>
    <property type="match status" value="1"/>
</dbReference>
<dbReference type="InterPro" id="IPR043502">
    <property type="entry name" value="DNA/RNA_pol_sf"/>
</dbReference>
<reference evidence="4" key="1">
    <citation type="submission" date="2025-08" db="UniProtKB">
        <authorList>
            <consortium name="RefSeq"/>
        </authorList>
    </citation>
    <scope>IDENTIFICATION</scope>
</reference>
<protein>
    <submittedName>
        <fullName evidence="4">Uncharacterized protein LOC136083166</fullName>
    </submittedName>
</protein>
<organism evidence="3 4">
    <name type="scientific">Hydra vulgaris</name>
    <name type="common">Hydra</name>
    <name type="synonym">Hydra attenuata</name>
    <dbReference type="NCBI Taxonomy" id="6087"/>
    <lineage>
        <taxon>Eukaryota</taxon>
        <taxon>Metazoa</taxon>
        <taxon>Cnidaria</taxon>
        <taxon>Hydrozoa</taxon>
        <taxon>Hydroidolina</taxon>
        <taxon>Anthoathecata</taxon>
        <taxon>Aplanulata</taxon>
        <taxon>Hydridae</taxon>
        <taxon>Hydra</taxon>
    </lineage>
</organism>
<accession>A0ABM4CAH9</accession>
<dbReference type="RefSeq" id="XP_065658644.1">
    <property type="nucleotide sequence ID" value="XM_065802572.1"/>
</dbReference>
<keyword evidence="1" id="KW-0175">Coiled coil</keyword>
<sequence>MAKNFTTSQLKEILDIHENTTMKIFNKKIERLENNIEKLKDDNKILKSEVNDLKKTVKFVSEKYDKIIIEQAGIKADRFKTDNNLDVSLTDKMKDKLAEIEDRSRRNNLRINGLVESVDESWGECEKKVHEFIKSKLDLQGNFVIERAHRVGKTDKIDKNKKNRTIVVKFLNFKGKSTVLDKYIKTKLWDQRIYVNEDFSERTNEIRKKLFAEAKDLRLKDDESDPDLNYFKEAESLQSECNYFYTREIKRFLDHNKRTWSIIREATGSKKSLSHTLPDTIRHNNDFIYVKRDIAEEFNKYFVSVGPNFANLIHKPNNPITNLYFPSNSYLNYFELSFEEFENAFKMLKLNKSVGPDGVNGNIIISSFDVLKDVLFKIFSISIKGIFPQSLKIAKVIPILKNGDSNINNYRPISVLPALSKVLERILYTKIYNHLTLNNLLYKNQYGFQKNKPTEHAILEVTRNISYSFENSQLTLAVFIDLERQFVYADESTSSSLLNVTCGVPQGSILGPLLFLIYINDLFKASNIITIMFGDVTNLFLSHNNIITLFNNMKIELAKVSNWFKLNKLSLNIEKTKWILFHPAGKKHQLPINMPNLFIDDILIKRVIVTKFLGVYIDESLTWTNHIASLCNKISKSIGILYKARSVLNKHTLIQLYYSLIHCHLSYANIAWGSTNKGKLEPLYRQQKHVAQLINFKGRFAHAKPLLYEMKVLNIYELNVFNTLCFMFQCKTNLSPISFIIYIYKKTEINIY</sequence>
<dbReference type="SUPFAM" id="SSF56672">
    <property type="entry name" value="DNA/RNA polymerases"/>
    <property type="match status" value="1"/>
</dbReference>
<evidence type="ECO:0000313" key="3">
    <source>
        <dbReference type="Proteomes" id="UP001652625"/>
    </source>
</evidence>
<evidence type="ECO:0000313" key="4">
    <source>
        <dbReference type="RefSeq" id="XP_065658644.1"/>
    </source>
</evidence>
<dbReference type="Gene3D" id="3.30.70.1820">
    <property type="entry name" value="L1 transposable element, RRM domain"/>
    <property type="match status" value="1"/>
</dbReference>
<dbReference type="CDD" id="cd01650">
    <property type="entry name" value="RT_nLTR_like"/>
    <property type="match status" value="1"/>
</dbReference>